<feature type="compositionally biased region" description="Gly residues" evidence="1">
    <location>
        <begin position="518"/>
        <end position="529"/>
    </location>
</feature>
<feature type="non-terminal residue" evidence="2">
    <location>
        <position position="1"/>
    </location>
</feature>
<reference evidence="2" key="1">
    <citation type="submission" date="2023-10" db="EMBL/GenBank/DDBJ databases">
        <authorList>
            <person name="Chen Y."/>
            <person name="Shah S."/>
            <person name="Dougan E. K."/>
            <person name="Thang M."/>
            <person name="Chan C."/>
        </authorList>
    </citation>
    <scope>NUCLEOTIDE SEQUENCE [LARGE SCALE GENOMIC DNA]</scope>
</reference>
<feature type="compositionally biased region" description="Polar residues" evidence="1">
    <location>
        <begin position="1093"/>
        <end position="1107"/>
    </location>
</feature>
<evidence type="ECO:0000313" key="2">
    <source>
        <dbReference type="EMBL" id="CAK0862521.1"/>
    </source>
</evidence>
<accession>A0ABN9UVD5</accession>
<feature type="compositionally biased region" description="Low complexity" evidence="1">
    <location>
        <begin position="1"/>
        <end position="22"/>
    </location>
</feature>
<dbReference type="Proteomes" id="UP001189429">
    <property type="component" value="Unassembled WGS sequence"/>
</dbReference>
<sequence length="1222" mass="128998">APSSSRAPSRSASSQTSSEQSAGQDQPCPAAAAGSLAGPVPRDAPSPPRGAACSEEGSPGQASPPARTRTEPKRGVFWRGDGWAYGALPDAAGAERASSEEDNLPTISRGDPLLVARYPALAGVFAVWCVTCKAVEQWEADGGCLEELKRGFDEELRRQRRLRETAGEPLALPDRVPLGWLCGMLSERRKRDARFAEPARARGASASRSPRAAGVPVDAGGYGLAGFTRSAAMRRRLAAIGAVLAAALDHLASGSTLVITWPGLPYHPILPFLTTMLRPSFCAVHVLTAPGPFTFELHVLAVGYQEEEPGAPRLSPSPLQEFLRDRRRHDAETDDAVLWTLPKTDLLLECLGPRGGPNGFDKLWHDFARKYAALGALLGADSMEQARQEVLQQFAAAREQVAAEAEAEQASEAGGRPPQLEGEELEKLQVAMHLDARGARVTLGGLSRPPSRLSSSRDPGSGPGSRQPSRQLAGGPPEGDAAAPAAPGGGGPQAVPPLQLVGLPPLRLTCGGKARRPAGGGSGGSGGCGAPNEHPATLDSWLDLSADSLFHFDELEFEMNEADQKELESRAARYCDDGHKLVQGLQGQGGARGLGRAREAEAGEDALAANSPRIKRSWKSLWSDAEKTEADTSAGVVIFAMDWIGLRVLQGGELEAANKFFANHSRMDWTCIVVLSRSAGEQVSSQLAELSTHPVSSAVNLGVDFTAGRAVKTGGQCAKLKSRLTAARRARAGNTSSLLSLDGVQVEQQDVELEVEVADARERRQAVLAQRLLAAAQEEDVALASVDCKAQALRILNRAIAAEGKGVGECIHYVDDCFGCTFARAALAERPGAWAAAAAGGPEAEGRPLRGGGAAWGAARGRRVTFGEPVLASSAACTAFHSGWTLSARTADSQRGGGAPEATPVAAGDMGAGAPLEPVSSMEAALEAWERCQPVGYTLPESFVPLALPGVHMRVPCPDSDEARAALARLFEVPEDGSAPLFQKMLKAQGGHAHFLRFWPTGAVEDVIVNALAPSCPPRRCRSSAARQVWKMEVEGAPQFFSGQRQDIHQDSARTAPGQRQDNPRTAPGQRQDTPAARTAPGQRQDSARTAPGQRQDSARTASGQRQDSARTAPGQRQDSARTAARTAPGQRQDSARTAPGQRQDSARTAPGQRQDSARTAPGQRQERQRQDSARTAPGQRQDSARTAPGQRQDSARTALGQRQDSARTAPGQRQDSARTAP</sequence>
<protein>
    <submittedName>
        <fullName evidence="2">Uncharacterized protein</fullName>
    </submittedName>
</protein>
<keyword evidence="3" id="KW-1185">Reference proteome</keyword>
<feature type="region of interest" description="Disordered" evidence="1">
    <location>
        <begin position="442"/>
        <end position="499"/>
    </location>
</feature>
<name>A0ABN9UVD5_9DINO</name>
<feature type="region of interest" description="Disordered" evidence="1">
    <location>
        <begin position="1040"/>
        <end position="1222"/>
    </location>
</feature>
<evidence type="ECO:0000256" key="1">
    <source>
        <dbReference type="SAM" id="MobiDB-lite"/>
    </source>
</evidence>
<feature type="region of interest" description="Disordered" evidence="1">
    <location>
        <begin position="1"/>
        <end position="75"/>
    </location>
</feature>
<proteinExistence type="predicted"/>
<feature type="compositionally biased region" description="Low complexity" evidence="1">
    <location>
        <begin position="443"/>
        <end position="486"/>
    </location>
</feature>
<evidence type="ECO:0000313" key="3">
    <source>
        <dbReference type="Proteomes" id="UP001189429"/>
    </source>
</evidence>
<comment type="caution">
    <text evidence="2">The sequence shown here is derived from an EMBL/GenBank/DDBJ whole genome shotgun (WGS) entry which is preliminary data.</text>
</comment>
<feature type="region of interest" description="Disordered" evidence="1">
    <location>
        <begin position="511"/>
        <end position="532"/>
    </location>
</feature>
<organism evidence="2 3">
    <name type="scientific">Prorocentrum cordatum</name>
    <dbReference type="NCBI Taxonomy" id="2364126"/>
    <lineage>
        <taxon>Eukaryota</taxon>
        <taxon>Sar</taxon>
        <taxon>Alveolata</taxon>
        <taxon>Dinophyceae</taxon>
        <taxon>Prorocentrales</taxon>
        <taxon>Prorocentraceae</taxon>
        <taxon>Prorocentrum</taxon>
    </lineage>
</organism>
<dbReference type="EMBL" id="CAUYUJ010016171">
    <property type="protein sequence ID" value="CAK0862521.1"/>
    <property type="molecule type" value="Genomic_DNA"/>
</dbReference>
<gene>
    <name evidence="2" type="ORF">PCOR1329_LOCUS50918</name>
</gene>